<proteinExistence type="predicted"/>
<dbReference type="Proteomes" id="UP001590951">
    <property type="component" value="Unassembled WGS sequence"/>
</dbReference>
<evidence type="ECO:0000313" key="1">
    <source>
        <dbReference type="EMBL" id="KAL2049515.1"/>
    </source>
</evidence>
<dbReference type="EMBL" id="JBHFEH010000062">
    <property type="protein sequence ID" value="KAL2049515.1"/>
    <property type="molecule type" value="Genomic_DNA"/>
</dbReference>
<accession>A0ABR4AW43</accession>
<keyword evidence="2" id="KW-1185">Reference proteome</keyword>
<organism evidence="1 2">
    <name type="scientific">Lepraria finkii</name>
    <dbReference type="NCBI Taxonomy" id="1340010"/>
    <lineage>
        <taxon>Eukaryota</taxon>
        <taxon>Fungi</taxon>
        <taxon>Dikarya</taxon>
        <taxon>Ascomycota</taxon>
        <taxon>Pezizomycotina</taxon>
        <taxon>Lecanoromycetes</taxon>
        <taxon>OSLEUM clade</taxon>
        <taxon>Lecanoromycetidae</taxon>
        <taxon>Lecanorales</taxon>
        <taxon>Lecanorineae</taxon>
        <taxon>Stereocaulaceae</taxon>
        <taxon>Lepraria</taxon>
    </lineage>
</organism>
<comment type="caution">
    <text evidence="1">The sequence shown here is derived from an EMBL/GenBank/DDBJ whole genome shotgun (WGS) entry which is preliminary data.</text>
</comment>
<protein>
    <submittedName>
        <fullName evidence="1">Uncharacterized protein</fullName>
    </submittedName>
</protein>
<name>A0ABR4AW43_9LECA</name>
<evidence type="ECO:0000313" key="2">
    <source>
        <dbReference type="Proteomes" id="UP001590951"/>
    </source>
</evidence>
<gene>
    <name evidence="1" type="ORF">ABVK25_010202</name>
</gene>
<sequence>MGTLDAMTESIPITSLLRTFQETVVVVWELGIPLQTSRQKQSPTATQACSYGEKVSLQGVISPTDYALQIRQVKITCLSRLHTVTRLKTVLSGNTGRLFKSAS</sequence>
<reference evidence="1 2" key="1">
    <citation type="submission" date="2024-09" db="EMBL/GenBank/DDBJ databases">
        <title>Rethinking Asexuality: The Enigmatic Case of Functional Sexual Genes in Lepraria (Stereocaulaceae).</title>
        <authorList>
            <person name="Doellman M."/>
            <person name="Sun Y."/>
            <person name="Barcenas-Pena A."/>
            <person name="Lumbsch H.T."/>
            <person name="Grewe F."/>
        </authorList>
    </citation>
    <scope>NUCLEOTIDE SEQUENCE [LARGE SCALE GENOMIC DNA]</scope>
    <source>
        <strain evidence="1 2">Grewe 0041</strain>
    </source>
</reference>